<comment type="caution">
    <text evidence="1">The sequence shown here is derived from an EMBL/GenBank/DDBJ whole genome shotgun (WGS) entry which is preliminary data.</text>
</comment>
<gene>
    <name evidence="1" type="ORF">WMO40_14320</name>
</gene>
<keyword evidence="2" id="KW-1185">Reference proteome</keyword>
<reference evidence="1" key="1">
    <citation type="submission" date="2024-03" db="EMBL/GenBank/DDBJ databases">
        <title>Human intestinal bacterial collection.</title>
        <authorList>
            <person name="Pauvert C."/>
            <person name="Hitch T.C.A."/>
            <person name="Clavel T."/>
        </authorList>
    </citation>
    <scope>NUCLEOTIDE SEQUENCE</scope>
    <source>
        <strain evidence="1">CLA-AA-H227</strain>
    </source>
</reference>
<protein>
    <submittedName>
        <fullName evidence="1">DUF4190 domain-containing protein</fullName>
    </submittedName>
</protein>
<dbReference type="Proteomes" id="UP001439875">
    <property type="component" value="Unassembled WGS sequence"/>
</dbReference>
<dbReference type="EMBL" id="JBBMEW010000012">
    <property type="protein sequence ID" value="MEQ2527879.1"/>
    <property type="molecule type" value="Genomic_DNA"/>
</dbReference>
<sequence length="100" mass="10644">MDLEKNNNQYHQNRTTSGNSIASLVLGILSVIIPYIGFILGIIGIVISRKAFREIAQNNYDGKGMAIAGLTTSIVGCALYGLIIIILLIIGGSAAIFSNF</sequence>
<name>A0ACC6SD02_9BACI</name>
<evidence type="ECO:0000313" key="2">
    <source>
        <dbReference type="Proteomes" id="UP001439875"/>
    </source>
</evidence>
<organism evidence="1 2">
    <name type="scientific">Robertmurraya yapensis</name>
    <name type="common">ex Hitch et al 2024</name>
    <dbReference type="NCBI Taxonomy" id="3133160"/>
    <lineage>
        <taxon>Bacteria</taxon>
        <taxon>Bacillati</taxon>
        <taxon>Bacillota</taxon>
        <taxon>Bacilli</taxon>
        <taxon>Bacillales</taxon>
        <taxon>Bacillaceae</taxon>
        <taxon>Robertmurraya</taxon>
    </lineage>
</organism>
<proteinExistence type="predicted"/>
<evidence type="ECO:0000313" key="1">
    <source>
        <dbReference type="EMBL" id="MEQ2527879.1"/>
    </source>
</evidence>
<accession>A0ACC6SD02</accession>